<evidence type="ECO:0000313" key="2">
    <source>
        <dbReference type="EMBL" id="NIH80132.1"/>
    </source>
</evidence>
<dbReference type="RefSeq" id="WP_279589463.1">
    <property type="nucleotide sequence ID" value="NZ_JAANOU010000001.1"/>
</dbReference>
<evidence type="ECO:0000313" key="3">
    <source>
        <dbReference type="Proteomes" id="UP000754495"/>
    </source>
</evidence>
<dbReference type="EMBL" id="JAANOU010000001">
    <property type="protein sequence ID" value="NIH80132.1"/>
    <property type="molecule type" value="Genomic_DNA"/>
</dbReference>
<gene>
    <name evidence="2" type="ORF">FHX46_002662</name>
</gene>
<name>A0ABX0ST43_9PSEU</name>
<protein>
    <submittedName>
        <fullName evidence="2">Uncharacterized protein</fullName>
    </submittedName>
</protein>
<accession>A0ABX0ST43</accession>
<comment type="caution">
    <text evidence="2">The sequence shown here is derived from an EMBL/GenBank/DDBJ whole genome shotgun (WGS) entry which is preliminary data.</text>
</comment>
<dbReference type="Proteomes" id="UP000754495">
    <property type="component" value="Unassembled WGS sequence"/>
</dbReference>
<feature type="transmembrane region" description="Helical" evidence="1">
    <location>
        <begin position="6"/>
        <end position="27"/>
    </location>
</feature>
<proteinExistence type="predicted"/>
<evidence type="ECO:0000256" key="1">
    <source>
        <dbReference type="SAM" id="Phobius"/>
    </source>
</evidence>
<keyword evidence="1" id="KW-1133">Transmembrane helix</keyword>
<organism evidence="2 3">
    <name type="scientific">Amycolatopsis viridis</name>
    <dbReference type="NCBI Taxonomy" id="185678"/>
    <lineage>
        <taxon>Bacteria</taxon>
        <taxon>Bacillati</taxon>
        <taxon>Actinomycetota</taxon>
        <taxon>Actinomycetes</taxon>
        <taxon>Pseudonocardiales</taxon>
        <taxon>Pseudonocardiaceae</taxon>
        <taxon>Amycolatopsis</taxon>
    </lineage>
</organism>
<reference evidence="2 3" key="1">
    <citation type="submission" date="2020-03" db="EMBL/GenBank/DDBJ databases">
        <title>Sequencing the genomes of 1000 actinobacteria strains.</title>
        <authorList>
            <person name="Klenk H.-P."/>
        </authorList>
    </citation>
    <scope>NUCLEOTIDE SEQUENCE [LARGE SCALE GENOMIC DNA]</scope>
    <source>
        <strain evidence="2 3">DSM 45668</strain>
    </source>
</reference>
<sequence length="41" mass="4522">MSTVWMSLFAEAVVATGVAAALTRWSARRRRPSANSRPTCR</sequence>
<keyword evidence="1" id="KW-0812">Transmembrane</keyword>
<keyword evidence="3" id="KW-1185">Reference proteome</keyword>
<keyword evidence="1" id="KW-0472">Membrane</keyword>